<protein>
    <recommendedName>
        <fullName evidence="4">Short-chain dehydrogenase</fullName>
    </recommendedName>
</protein>
<accession>A0A094LMY9</accession>
<dbReference type="Proteomes" id="UP000029264">
    <property type="component" value="Unassembled WGS sequence"/>
</dbReference>
<dbReference type="PANTHER" id="PTHR43157">
    <property type="entry name" value="PHOSPHATIDYLINOSITOL-GLYCAN BIOSYNTHESIS CLASS F PROTEIN-RELATED"/>
    <property type="match status" value="1"/>
</dbReference>
<evidence type="ECO:0000313" key="3">
    <source>
        <dbReference type="Proteomes" id="UP000029264"/>
    </source>
</evidence>
<dbReference type="EMBL" id="JPEO01000017">
    <property type="protein sequence ID" value="KFZ36493.1"/>
    <property type="molecule type" value="Genomic_DNA"/>
</dbReference>
<dbReference type="InterPro" id="IPR002347">
    <property type="entry name" value="SDR_fam"/>
</dbReference>
<dbReference type="PANTHER" id="PTHR43157:SF31">
    <property type="entry name" value="PHOSPHATIDYLINOSITOL-GLYCAN BIOSYNTHESIS CLASS F PROTEIN"/>
    <property type="match status" value="1"/>
</dbReference>
<dbReference type="SUPFAM" id="SSF51735">
    <property type="entry name" value="NAD(P)-binding Rossmann-fold domains"/>
    <property type="match status" value="1"/>
</dbReference>
<dbReference type="Gene3D" id="3.40.50.720">
    <property type="entry name" value="NAD(P)-binding Rossmann-like Domain"/>
    <property type="match status" value="1"/>
</dbReference>
<dbReference type="RefSeq" id="WP_037444818.1">
    <property type="nucleotide sequence ID" value="NZ_JPEO01000017.1"/>
</dbReference>
<evidence type="ECO:0008006" key="4">
    <source>
        <dbReference type="Google" id="ProtNLM"/>
    </source>
</evidence>
<dbReference type="STRING" id="1515746.HR45_16050"/>
<keyword evidence="1" id="KW-0560">Oxidoreductase</keyword>
<reference evidence="2 3" key="1">
    <citation type="submission" date="2014-06" db="EMBL/GenBank/DDBJ databases">
        <title>Shewanella sp. YQH10.</title>
        <authorList>
            <person name="Liu Y."/>
            <person name="Zeng R."/>
        </authorList>
    </citation>
    <scope>NUCLEOTIDE SEQUENCE [LARGE SCALE GENOMIC DNA]</scope>
    <source>
        <strain evidence="2 3">YQH10</strain>
    </source>
</reference>
<dbReference type="PRINTS" id="PR00081">
    <property type="entry name" value="GDHRDH"/>
</dbReference>
<keyword evidence="3" id="KW-1185">Reference proteome</keyword>
<gene>
    <name evidence="2" type="ORF">HR45_16050</name>
</gene>
<dbReference type="eggNOG" id="COG1028">
    <property type="taxonomic scope" value="Bacteria"/>
</dbReference>
<name>A0A094LMY9_9GAMM</name>
<dbReference type="AlphaFoldDB" id="A0A094LMY9"/>
<dbReference type="OrthoDB" id="109589at2"/>
<proteinExistence type="predicted"/>
<comment type="caution">
    <text evidence="2">The sequence shown here is derived from an EMBL/GenBank/DDBJ whole genome shotgun (WGS) entry which is preliminary data.</text>
</comment>
<dbReference type="Pfam" id="PF00106">
    <property type="entry name" value="adh_short"/>
    <property type="match status" value="1"/>
</dbReference>
<dbReference type="InterPro" id="IPR036291">
    <property type="entry name" value="NAD(P)-bd_dom_sf"/>
</dbReference>
<evidence type="ECO:0000256" key="1">
    <source>
        <dbReference type="ARBA" id="ARBA00023002"/>
    </source>
</evidence>
<evidence type="ECO:0000313" key="2">
    <source>
        <dbReference type="EMBL" id="KFZ36493.1"/>
    </source>
</evidence>
<organism evidence="2 3">
    <name type="scientific">Shewanella mangrovi</name>
    <dbReference type="NCBI Taxonomy" id="1515746"/>
    <lineage>
        <taxon>Bacteria</taxon>
        <taxon>Pseudomonadati</taxon>
        <taxon>Pseudomonadota</taxon>
        <taxon>Gammaproteobacteria</taxon>
        <taxon>Alteromonadales</taxon>
        <taxon>Shewanellaceae</taxon>
        <taxon>Shewanella</taxon>
    </lineage>
</organism>
<sequence>MARIFVTGSTDGLGLATATSLLEKGHEIIVHSRNHQRLTAVQHLIDRGAKPVIGDLAIFEQQCAIAVQVNQYGQMDAVIHNAGMLSGKEMLAVNVLAPYVLTALITKPSRLIYLSSSMHFNGNAVLSDIKWYGSSRSYSDSKLLVTTMANAIERQWHDVSCFTVDPGWVPTKMGGKDATDDFVEGYQTQEWLAEAELASSLESGTYWHHKQTQAPHKAAQDEAFQQALLTTLTHVTGVSLP</sequence>
<dbReference type="GO" id="GO:0016491">
    <property type="term" value="F:oxidoreductase activity"/>
    <property type="evidence" value="ECO:0007669"/>
    <property type="project" value="UniProtKB-KW"/>
</dbReference>